<protein>
    <recommendedName>
        <fullName evidence="4">TrbC/VIRB2 family protein</fullName>
    </recommendedName>
</protein>
<proteinExistence type="predicted"/>
<evidence type="ECO:0008006" key="4">
    <source>
        <dbReference type="Google" id="ProtNLM"/>
    </source>
</evidence>
<name>A0ABV9XY21_9PSEU</name>
<evidence type="ECO:0000313" key="3">
    <source>
        <dbReference type="Proteomes" id="UP001595833"/>
    </source>
</evidence>
<keyword evidence="1" id="KW-0812">Transmembrane</keyword>
<dbReference type="Proteomes" id="UP001595833">
    <property type="component" value="Unassembled WGS sequence"/>
</dbReference>
<dbReference type="RefSeq" id="WP_344041512.1">
    <property type="nucleotide sequence ID" value="NZ_BAAAKE010000029.1"/>
</dbReference>
<keyword evidence="1" id="KW-0472">Membrane</keyword>
<comment type="caution">
    <text evidence="2">The sequence shown here is derived from an EMBL/GenBank/DDBJ whole genome shotgun (WGS) entry which is preliminary data.</text>
</comment>
<organism evidence="2 3">
    <name type="scientific">Saccharothrix xinjiangensis</name>
    <dbReference type="NCBI Taxonomy" id="204798"/>
    <lineage>
        <taxon>Bacteria</taxon>
        <taxon>Bacillati</taxon>
        <taxon>Actinomycetota</taxon>
        <taxon>Actinomycetes</taxon>
        <taxon>Pseudonocardiales</taxon>
        <taxon>Pseudonocardiaceae</taxon>
        <taxon>Saccharothrix</taxon>
    </lineage>
</organism>
<evidence type="ECO:0000256" key="1">
    <source>
        <dbReference type="SAM" id="Phobius"/>
    </source>
</evidence>
<keyword evidence="1" id="KW-1133">Transmembrane helix</keyword>
<dbReference type="EMBL" id="JBHSJB010000010">
    <property type="protein sequence ID" value="MFC5054267.1"/>
    <property type="molecule type" value="Genomic_DNA"/>
</dbReference>
<accession>A0ABV9XY21</accession>
<feature type="transmembrane region" description="Helical" evidence="1">
    <location>
        <begin position="33"/>
        <end position="52"/>
    </location>
</feature>
<gene>
    <name evidence="2" type="ORF">ACFPFM_10910</name>
</gene>
<keyword evidence="3" id="KW-1185">Reference proteome</keyword>
<reference evidence="3" key="1">
    <citation type="journal article" date="2019" name="Int. J. Syst. Evol. Microbiol.">
        <title>The Global Catalogue of Microorganisms (GCM) 10K type strain sequencing project: providing services to taxonomists for standard genome sequencing and annotation.</title>
        <authorList>
            <consortium name="The Broad Institute Genomics Platform"/>
            <consortium name="The Broad Institute Genome Sequencing Center for Infectious Disease"/>
            <person name="Wu L."/>
            <person name="Ma J."/>
        </authorList>
    </citation>
    <scope>NUCLEOTIDE SEQUENCE [LARGE SCALE GENOMIC DNA]</scope>
    <source>
        <strain evidence="3">KCTC 12848</strain>
    </source>
</reference>
<sequence length="98" mass="10392">MTSIVGVVALAQTVELAQTQPLQQVNLEGIKQAIFALLGVLLMIVLGVRAFWSYMEDKPGKMVAQIVAALGCGVFVFFPDTAENIIKGIIQSVIGGTT</sequence>
<evidence type="ECO:0000313" key="2">
    <source>
        <dbReference type="EMBL" id="MFC5054267.1"/>
    </source>
</evidence>